<evidence type="ECO:0000256" key="6">
    <source>
        <dbReference type="ARBA" id="ARBA00022989"/>
    </source>
</evidence>
<dbReference type="GO" id="GO:0005886">
    <property type="term" value="C:plasma membrane"/>
    <property type="evidence" value="ECO:0007669"/>
    <property type="project" value="UniProtKB-SubCell"/>
</dbReference>
<comment type="subcellular location">
    <subcellularLocation>
        <location evidence="1">Cell membrane</location>
        <topology evidence="1">Multi-pass membrane protein</topology>
    </subcellularLocation>
</comment>
<evidence type="ECO:0000256" key="3">
    <source>
        <dbReference type="ARBA" id="ARBA00022676"/>
    </source>
</evidence>
<keyword evidence="3" id="KW-0328">Glycosyltransferase</keyword>
<dbReference type="EMBL" id="LR593886">
    <property type="protein sequence ID" value="VTR97363.1"/>
    <property type="molecule type" value="Genomic_DNA"/>
</dbReference>
<evidence type="ECO:0000256" key="1">
    <source>
        <dbReference type="ARBA" id="ARBA00004651"/>
    </source>
</evidence>
<feature type="transmembrane region" description="Helical" evidence="8">
    <location>
        <begin position="232"/>
        <end position="257"/>
    </location>
</feature>
<feature type="transmembrane region" description="Helical" evidence="8">
    <location>
        <begin position="200"/>
        <end position="225"/>
    </location>
</feature>
<dbReference type="GO" id="GO:0010041">
    <property type="term" value="P:response to iron(III) ion"/>
    <property type="evidence" value="ECO:0007669"/>
    <property type="project" value="TreeGrafter"/>
</dbReference>
<dbReference type="PANTHER" id="PTHR33908:SF3">
    <property type="entry name" value="UNDECAPRENYL PHOSPHATE-ALPHA-4-AMINO-4-DEOXY-L-ARABINOSE ARABINOSYL TRANSFERASE"/>
    <property type="match status" value="1"/>
</dbReference>
<evidence type="ECO:0000256" key="7">
    <source>
        <dbReference type="ARBA" id="ARBA00023136"/>
    </source>
</evidence>
<dbReference type="PANTHER" id="PTHR33908">
    <property type="entry name" value="MANNOSYLTRANSFERASE YKCB-RELATED"/>
    <property type="match status" value="1"/>
</dbReference>
<evidence type="ECO:0000256" key="2">
    <source>
        <dbReference type="ARBA" id="ARBA00022475"/>
    </source>
</evidence>
<evidence type="ECO:0000256" key="8">
    <source>
        <dbReference type="SAM" id="Phobius"/>
    </source>
</evidence>
<proteinExistence type="predicted"/>
<keyword evidence="4" id="KW-0808">Transferase</keyword>
<dbReference type="GO" id="GO:0009103">
    <property type="term" value="P:lipopolysaccharide biosynthetic process"/>
    <property type="evidence" value="ECO:0007669"/>
    <property type="project" value="UniProtKB-ARBA"/>
</dbReference>
<name>A0A6P2D8V1_9BACT</name>
<keyword evidence="6 8" id="KW-1133">Transmembrane helix</keyword>
<keyword evidence="7 8" id="KW-0472">Membrane</keyword>
<evidence type="ECO:0000313" key="10">
    <source>
        <dbReference type="Proteomes" id="UP000464178"/>
    </source>
</evidence>
<organism evidence="9 10">
    <name type="scientific">Gemmata massiliana</name>
    <dbReference type="NCBI Taxonomy" id="1210884"/>
    <lineage>
        <taxon>Bacteria</taxon>
        <taxon>Pseudomonadati</taxon>
        <taxon>Planctomycetota</taxon>
        <taxon>Planctomycetia</taxon>
        <taxon>Gemmatales</taxon>
        <taxon>Gemmataceae</taxon>
        <taxon>Gemmata</taxon>
    </lineage>
</organism>
<reference evidence="9 10" key="1">
    <citation type="submission" date="2019-05" db="EMBL/GenBank/DDBJ databases">
        <authorList>
            <consortium name="Science for Life Laboratories"/>
        </authorList>
    </citation>
    <scope>NUCLEOTIDE SEQUENCE [LARGE SCALE GENOMIC DNA]</scope>
    <source>
        <strain evidence="9">Soil9</strain>
    </source>
</reference>
<feature type="transmembrane region" description="Helical" evidence="8">
    <location>
        <begin position="170"/>
        <end position="188"/>
    </location>
</feature>
<sequence length="520" mass="56179">MELTKNVPIENRIQPTVKLMTVIETAPAPANRPASRVTAALVALVLLGGGARTASFLTDRNLWIDEAMLALNLVDRSPAQLFDKLDYNQGAPVAFLLAAKAGISAFGPSAWALRLVPFIASIVGLIAFSVVSRRLLSPGAAVFAAALFALSPHIVSYAGECKQYQSDATLAIGLFAVSLGLLEGKGGFWRWFALAVSGAAAVWCSHPSVFVLGGIGTALLVWAAIERDRARFLSASATVATWLVSFAICYVICLKQLGGNKYLTDYWAGHFMPLPPKGLGDVAWLVDHVVAFFVVPGGFGGLMVPLGGFAAVLALVGVREFARERWPLAVALVMPAVLVLFASSLHKYPIGGRLMLFMVPIGGLLVARGAWAAFDAMKDKNRFAAVALLGLLVGASAWQTWEVLQRPLRHEQLAPVLDRVRSEFQPGDRVYVYYGAGPAFTFYTRTQPFPADAVVMGEEHRDDSAGYLAEVKNLHGRVWVVFSHPHNYEETIIRTALDCRGPCEREVKKPGAGAFLYRLE</sequence>
<accession>A0A6P2D8V1</accession>
<feature type="transmembrane region" description="Helical" evidence="8">
    <location>
        <begin position="137"/>
        <end position="158"/>
    </location>
</feature>
<feature type="transmembrane region" description="Helical" evidence="8">
    <location>
        <begin position="383"/>
        <end position="401"/>
    </location>
</feature>
<feature type="transmembrane region" description="Helical" evidence="8">
    <location>
        <begin position="328"/>
        <end position="348"/>
    </location>
</feature>
<protein>
    <submittedName>
        <fullName evidence="9">Uncharacterized protein</fullName>
    </submittedName>
</protein>
<feature type="transmembrane region" description="Helical" evidence="8">
    <location>
        <begin position="289"/>
        <end position="316"/>
    </location>
</feature>
<feature type="transmembrane region" description="Helical" evidence="8">
    <location>
        <begin position="354"/>
        <end position="371"/>
    </location>
</feature>
<dbReference type="AlphaFoldDB" id="A0A6P2D8V1"/>
<dbReference type="Proteomes" id="UP000464178">
    <property type="component" value="Chromosome"/>
</dbReference>
<dbReference type="InterPro" id="IPR050297">
    <property type="entry name" value="LipidA_mod_glycosyltrf_83"/>
</dbReference>
<dbReference type="KEGG" id="gms:SOIL9_07580"/>
<feature type="transmembrane region" description="Helical" evidence="8">
    <location>
        <begin position="111"/>
        <end position="131"/>
    </location>
</feature>
<keyword evidence="10" id="KW-1185">Reference proteome</keyword>
<gene>
    <name evidence="9" type="ORF">SOIL9_07580</name>
</gene>
<evidence type="ECO:0000256" key="4">
    <source>
        <dbReference type="ARBA" id="ARBA00022679"/>
    </source>
</evidence>
<evidence type="ECO:0000256" key="5">
    <source>
        <dbReference type="ARBA" id="ARBA00022692"/>
    </source>
</evidence>
<keyword evidence="2" id="KW-1003">Cell membrane</keyword>
<evidence type="ECO:0000313" key="9">
    <source>
        <dbReference type="EMBL" id="VTR97363.1"/>
    </source>
</evidence>
<keyword evidence="5 8" id="KW-0812">Transmembrane</keyword>
<dbReference type="GO" id="GO:0016763">
    <property type="term" value="F:pentosyltransferase activity"/>
    <property type="evidence" value="ECO:0007669"/>
    <property type="project" value="TreeGrafter"/>
</dbReference>
<dbReference type="RefSeq" id="WP_162671169.1">
    <property type="nucleotide sequence ID" value="NZ_LR593886.1"/>
</dbReference>